<evidence type="ECO:0000313" key="2">
    <source>
        <dbReference type="EMBL" id="KAF2257609.1"/>
    </source>
</evidence>
<dbReference type="EMBL" id="ML986906">
    <property type="protein sequence ID" value="KAF2257609.1"/>
    <property type="molecule type" value="Genomic_DNA"/>
</dbReference>
<keyword evidence="3" id="KW-1185">Reference proteome</keyword>
<proteinExistence type="predicted"/>
<name>A0A9P4N0G3_9PLEO</name>
<feature type="coiled-coil region" evidence="1">
    <location>
        <begin position="1042"/>
        <end position="1093"/>
    </location>
</feature>
<reference evidence="3" key="1">
    <citation type="journal article" date="2020" name="Stud. Mycol.">
        <title>101 Dothideomycetes genomes: A test case for predicting lifestyles and emergence of pathogens.</title>
        <authorList>
            <person name="Haridas S."/>
            <person name="Albert R."/>
            <person name="Binder M."/>
            <person name="Bloem J."/>
            <person name="LaButti K."/>
            <person name="Salamov A."/>
            <person name="Andreopoulos B."/>
            <person name="Baker S."/>
            <person name="Barry K."/>
            <person name="Bills G."/>
            <person name="Bluhm B."/>
            <person name="Cannon C."/>
            <person name="Castanera R."/>
            <person name="Culley D."/>
            <person name="Daum C."/>
            <person name="Ezra D."/>
            <person name="Gonzalez J."/>
            <person name="Henrissat B."/>
            <person name="Kuo A."/>
            <person name="Liang C."/>
            <person name="Lipzen A."/>
            <person name="Lutzoni F."/>
            <person name="Magnuson J."/>
            <person name="Mondo S."/>
            <person name="Nolan M."/>
            <person name="Ohm R."/>
            <person name="Pangilinan J."/>
            <person name="Park H.-J."/>
            <person name="Ramirez L."/>
            <person name="Alfaro M."/>
            <person name="Sun H."/>
            <person name="Tritt A."/>
            <person name="Yoshinaga Y."/>
            <person name="Zwiers L.-H."/>
            <person name="Turgeon B."/>
            <person name="Goodwin S."/>
            <person name="Spatafora J."/>
            <person name="Crous P."/>
            <person name="Grigoriev I."/>
        </authorList>
    </citation>
    <scope>NUCLEOTIDE SEQUENCE [LARGE SCALE GENOMIC DNA]</scope>
    <source>
        <strain evidence="3">CBS 304.66</strain>
    </source>
</reference>
<evidence type="ECO:0000256" key="1">
    <source>
        <dbReference type="SAM" id="Coils"/>
    </source>
</evidence>
<dbReference type="OrthoDB" id="3797666at2759"/>
<gene>
    <name evidence="2" type="ORF">CC78DRAFT_206530</name>
</gene>
<protein>
    <submittedName>
        <fullName evidence="2">Uncharacterized protein</fullName>
    </submittedName>
</protein>
<dbReference type="Proteomes" id="UP000800093">
    <property type="component" value="Unassembled WGS sequence"/>
</dbReference>
<organism evidence="2 3">
    <name type="scientific">Lojkania enalia</name>
    <dbReference type="NCBI Taxonomy" id="147567"/>
    <lineage>
        <taxon>Eukaryota</taxon>
        <taxon>Fungi</taxon>
        <taxon>Dikarya</taxon>
        <taxon>Ascomycota</taxon>
        <taxon>Pezizomycotina</taxon>
        <taxon>Dothideomycetes</taxon>
        <taxon>Pleosporomycetidae</taxon>
        <taxon>Pleosporales</taxon>
        <taxon>Pleosporales incertae sedis</taxon>
        <taxon>Lojkania</taxon>
    </lineage>
</organism>
<keyword evidence="1" id="KW-0175">Coiled coil</keyword>
<accession>A0A9P4N0G3</accession>
<comment type="caution">
    <text evidence="2">The sequence shown here is derived from an EMBL/GenBank/DDBJ whole genome shotgun (WGS) entry which is preliminary data.</text>
</comment>
<sequence>MRHTAINTPDQDSQDVCDSFNWLSRSNRGKLVLRRKLPPIISRLIIVIGLEFISYSHYSHFPASSFDFGHRGYAARCSYGGQLLHLSAPSENHGLISVRGDFENSLYAALARAQRDDGGCSSFGLEFVDGLEPYHPRGTFLGSKKTGSTFIFGDSIDRGCLNYRWPYNERPLFLNEDSEISKAKNKWSVIEYKLGIWASRMRNKRSRKGVEEYKCNIEEAGTKEQKSHADATAGDMEVVYPYETREQFLNDVDRLFYEVTNRKLETDALWKMTTSDLRNLVGIDETEIENALDKDVSGIELLSLFGFRACGGEKHTGAIGSNDNDFNGSTKASGNSSSETLKAGEMIFSESAMSSTKASSGSEMSMKREREVGTCVTFSFIMHGTLYQILRVEQGAPSDHNTGTDQSDMFDNESQIVLRIGGLVRFSIPSSTMPSEIEEVTDNSLPSQHGHDNSGGDTINSLKFRARALGLTLEARIYQFEPTEPDGGKTSGNTCPHYRLLSLQKKPKEENYKRPIRNSSSAYRAFGRFSTQFGPQTKNNATFIAAIRLSDNPLDGQRPWRIPTPREIYNFVGLSKLRTYRSQATGALWETVFFQRCLVQNSLSRFEEVHLIGRSLERILQVDNVPFQFSPRQKASGCSVLINNTFMQPAIDYKSLFWKIRFLVKLHNFLQRLKRNSRREAQARSVNSKSSHVESISGNEKTLSVDFLDAHEEAPLKEMVAAQMTRIRKVLREIIQSLVQVLIHTVLDPSTMDRLFPTTDVSEESKRYYIIITLWYVVKNFGLAGSQWRQLGIIEGLLPLRKRSESLSDWFANTILPADDKIFRARDKGKISLLQWHHYGSILGLCQNGFLPGKWIRDNNLRSKVLQHQRAALVASAAKLSSTSPYSASDEIFDRLAFLGLELGLEKLTHDGSSVAALSMRRITNRDYTRSINQGKVEPNENGDFDGPWEVHALCHHSRLKVLQLESEDGGELSEQEENELREKLHVYKHKVSQFLNSEATIIPCWERSHIEARQGWIYSEASSVLASTLLDINTRYIQERFQDTQTRVQQTDQQLEALEDIWDTGYYQTQALEKLKEEMERQSRLLERLSPDAGYLPPVEWNNTWKLPRRYHPDNFIVSLEDTPWEYDPAKLEKTVTVPQPLRPFVNSPIGRDGGRFTIEDLKHLPDLSLIRIFDISDSTEERLKPNRVVDTRNDLVAKLYDSVCKRYPKARCQLKLIFSLSTKMFGIDYW</sequence>
<dbReference type="AlphaFoldDB" id="A0A9P4N0G3"/>
<evidence type="ECO:0000313" key="3">
    <source>
        <dbReference type="Proteomes" id="UP000800093"/>
    </source>
</evidence>